<keyword evidence="10" id="KW-0921">Nickel transport</keyword>
<protein>
    <recommendedName>
        <fullName evidence="13">Nickel/cobalt efflux system</fullName>
    </recommendedName>
</protein>
<keyword evidence="11 13" id="KW-0472">Membrane</keyword>
<evidence type="ECO:0000256" key="6">
    <source>
        <dbReference type="ARBA" id="ARBA00022596"/>
    </source>
</evidence>
<evidence type="ECO:0000256" key="3">
    <source>
        <dbReference type="ARBA" id="ARBA00022426"/>
    </source>
</evidence>
<feature type="transmembrane region" description="Helical" evidence="13">
    <location>
        <begin position="192"/>
        <end position="219"/>
    </location>
</feature>
<evidence type="ECO:0000256" key="7">
    <source>
        <dbReference type="ARBA" id="ARBA00022692"/>
    </source>
</evidence>
<evidence type="ECO:0000256" key="11">
    <source>
        <dbReference type="ARBA" id="ARBA00023136"/>
    </source>
</evidence>
<keyword evidence="15" id="KW-1185">Reference proteome</keyword>
<reference evidence="14 15" key="1">
    <citation type="submission" date="2016-09" db="EMBL/GenBank/DDBJ databases">
        <title>Genomic Taxonomy of the Vibrionaceae.</title>
        <authorList>
            <person name="Gonzalez-Castillo A."/>
            <person name="Gomez-Gil B."/>
            <person name="Enciso-Ibarra K."/>
        </authorList>
    </citation>
    <scope>NUCLEOTIDE SEQUENCE [LARGE SCALE GENOMIC DNA]</scope>
    <source>
        <strain evidence="14 15">CAIM 1902</strain>
    </source>
</reference>
<keyword evidence="8 13" id="KW-1133">Transmembrane helix</keyword>
<keyword evidence="7 13" id="KW-0812">Transmembrane</keyword>
<dbReference type="InterPro" id="IPR011541">
    <property type="entry name" value="Ni/Co_transpt_high_affinity"/>
</dbReference>
<evidence type="ECO:0000256" key="12">
    <source>
        <dbReference type="ARBA" id="ARBA00023285"/>
    </source>
</evidence>
<keyword evidence="3" id="KW-0171">Cobalt transport</keyword>
<keyword evidence="12" id="KW-0170">Cobalt</keyword>
<dbReference type="Proteomes" id="UP000186039">
    <property type="component" value="Unassembled WGS sequence"/>
</dbReference>
<comment type="caution">
    <text evidence="14">The sequence shown here is derived from an EMBL/GenBank/DDBJ whole genome shotgun (WGS) entry which is preliminary data.</text>
</comment>
<evidence type="ECO:0000256" key="2">
    <source>
        <dbReference type="ARBA" id="ARBA00004651"/>
    </source>
</evidence>
<comment type="function">
    <text evidence="1">Efflux system for nickel and cobalt.</text>
</comment>
<comment type="similarity">
    <text evidence="13">Belongs to the NiCoT transporter (TC 2.A.52) family.</text>
</comment>
<name>A0ABX3FA16_9VIBR</name>
<evidence type="ECO:0000256" key="1">
    <source>
        <dbReference type="ARBA" id="ARBA00002510"/>
    </source>
</evidence>
<comment type="subcellular location">
    <subcellularLocation>
        <location evidence="2 13">Cell membrane</location>
        <topology evidence="2 13">Multi-pass membrane protein</topology>
    </subcellularLocation>
</comment>
<feature type="transmembrane region" description="Helical" evidence="13">
    <location>
        <begin position="239"/>
        <end position="256"/>
    </location>
</feature>
<evidence type="ECO:0000313" key="14">
    <source>
        <dbReference type="EMBL" id="OLQ85768.1"/>
    </source>
</evidence>
<evidence type="ECO:0000256" key="9">
    <source>
        <dbReference type="ARBA" id="ARBA00023065"/>
    </source>
</evidence>
<accession>A0ABX3FA16</accession>
<dbReference type="PANTHER" id="PTHR40659">
    <property type="entry name" value="NICKEL/COBALT EFFLUX SYSTEM RCNA"/>
    <property type="match status" value="1"/>
</dbReference>
<evidence type="ECO:0000256" key="10">
    <source>
        <dbReference type="ARBA" id="ARBA00023112"/>
    </source>
</evidence>
<dbReference type="EMBL" id="MJMH01000217">
    <property type="protein sequence ID" value="OLQ85768.1"/>
    <property type="molecule type" value="Genomic_DNA"/>
</dbReference>
<evidence type="ECO:0000256" key="8">
    <source>
        <dbReference type="ARBA" id="ARBA00022989"/>
    </source>
</evidence>
<feature type="transmembrane region" description="Helical" evidence="13">
    <location>
        <begin position="58"/>
        <end position="75"/>
    </location>
</feature>
<feature type="transmembrane region" description="Helical" evidence="13">
    <location>
        <begin position="165"/>
        <end position="186"/>
    </location>
</feature>
<evidence type="ECO:0000256" key="13">
    <source>
        <dbReference type="RuleBase" id="RU362101"/>
    </source>
</evidence>
<organism evidence="14 15">
    <name type="scientific">Vibrio panuliri</name>
    <dbReference type="NCBI Taxonomy" id="1381081"/>
    <lineage>
        <taxon>Bacteria</taxon>
        <taxon>Pseudomonadati</taxon>
        <taxon>Pseudomonadota</taxon>
        <taxon>Gammaproteobacteria</taxon>
        <taxon>Vibrionales</taxon>
        <taxon>Vibrionaceae</taxon>
        <taxon>Vibrio</taxon>
    </lineage>
</organism>
<proteinExistence type="inferred from homology"/>
<feature type="transmembrane region" description="Helical" evidence="13">
    <location>
        <begin position="96"/>
        <end position="126"/>
    </location>
</feature>
<dbReference type="PANTHER" id="PTHR40659:SF1">
    <property type="entry name" value="NICKEL_COBALT EFFLUX SYSTEM RCNA"/>
    <property type="match status" value="1"/>
</dbReference>
<dbReference type="InterPro" id="IPR051224">
    <property type="entry name" value="NiCoT_RcnA"/>
</dbReference>
<keyword evidence="5" id="KW-1003">Cell membrane</keyword>
<keyword evidence="9" id="KW-0406">Ion transport</keyword>
<sequence length="272" mass="29263">MNRLGDRLIAFSIVCLTLAFFGKYWNLLLINAMSVQREVGNILTDTIYAFQDDQGWNSLWIVVLSYLYGMVHALGPGHGKAVTCAYLIAHKTTITTALLITSATSLLQTLSTLLVMTISCLVTSSINHPHPMFNVVSQVSCFGLVIFGLLSVWGSFCGASKANTVYGLILALGCRPCISTLMAMLFSSMLNLHYVGLLASFSIALGVTVTTSILACMVLITKTALSCSLVPYSQNISRVLQIVSGILIVVLAVMMSRTNSLAVIPPLQTLSL</sequence>
<keyword evidence="4 13" id="KW-0813">Transport</keyword>
<gene>
    <name evidence="14" type="ORF">BIY20_02965</name>
</gene>
<evidence type="ECO:0000256" key="5">
    <source>
        <dbReference type="ARBA" id="ARBA00022475"/>
    </source>
</evidence>
<feature type="transmembrane region" description="Helical" evidence="13">
    <location>
        <begin position="7"/>
        <end position="25"/>
    </location>
</feature>
<dbReference type="RefSeq" id="WP_075716153.1">
    <property type="nucleotide sequence ID" value="NZ_AP019655.1"/>
</dbReference>
<keyword evidence="6" id="KW-0533">Nickel</keyword>
<evidence type="ECO:0000256" key="4">
    <source>
        <dbReference type="ARBA" id="ARBA00022448"/>
    </source>
</evidence>
<dbReference type="Pfam" id="PF03824">
    <property type="entry name" value="NicO"/>
    <property type="match status" value="1"/>
</dbReference>
<feature type="transmembrane region" description="Helical" evidence="13">
    <location>
        <begin position="132"/>
        <end position="153"/>
    </location>
</feature>
<evidence type="ECO:0000313" key="15">
    <source>
        <dbReference type="Proteomes" id="UP000186039"/>
    </source>
</evidence>